<dbReference type="InterPro" id="IPR035919">
    <property type="entry name" value="EAL_sf"/>
</dbReference>
<comment type="caution">
    <text evidence="2">The sequence shown here is derived from an EMBL/GenBank/DDBJ whole genome shotgun (WGS) entry which is preliminary data.</text>
</comment>
<accession>A0A4R3YLF7</accession>
<organism evidence="2 3">
    <name type="scientific">Biostraticola tofi</name>
    <dbReference type="NCBI Taxonomy" id="466109"/>
    <lineage>
        <taxon>Bacteria</taxon>
        <taxon>Pseudomonadati</taxon>
        <taxon>Pseudomonadota</taxon>
        <taxon>Gammaproteobacteria</taxon>
        <taxon>Enterobacterales</taxon>
        <taxon>Bruguierivoracaceae</taxon>
        <taxon>Biostraticola</taxon>
    </lineage>
</organism>
<dbReference type="EMBL" id="SMCR01000010">
    <property type="protein sequence ID" value="TCV93051.1"/>
    <property type="molecule type" value="Genomic_DNA"/>
</dbReference>
<dbReference type="InterPro" id="IPR001633">
    <property type="entry name" value="EAL_dom"/>
</dbReference>
<reference evidence="2 3" key="1">
    <citation type="submission" date="2019-03" db="EMBL/GenBank/DDBJ databases">
        <title>Genomic Encyclopedia of Type Strains, Phase IV (KMG-IV): sequencing the most valuable type-strain genomes for metagenomic binning, comparative biology and taxonomic classification.</title>
        <authorList>
            <person name="Goeker M."/>
        </authorList>
    </citation>
    <scope>NUCLEOTIDE SEQUENCE [LARGE SCALE GENOMIC DNA]</scope>
    <source>
        <strain evidence="2 3">DSM 19580</strain>
    </source>
</reference>
<gene>
    <name evidence="2" type="ORF">EDC52_11083</name>
</gene>
<dbReference type="SUPFAM" id="SSF141868">
    <property type="entry name" value="EAL domain-like"/>
    <property type="match status" value="1"/>
</dbReference>
<evidence type="ECO:0000313" key="2">
    <source>
        <dbReference type="EMBL" id="TCV93051.1"/>
    </source>
</evidence>
<keyword evidence="3" id="KW-1185">Reference proteome</keyword>
<dbReference type="GO" id="GO:0071111">
    <property type="term" value="F:cyclic-guanylate-specific phosphodiesterase activity"/>
    <property type="evidence" value="ECO:0007669"/>
    <property type="project" value="InterPro"/>
</dbReference>
<dbReference type="InterPro" id="IPR050706">
    <property type="entry name" value="Cyclic-di-GMP_PDE-like"/>
</dbReference>
<evidence type="ECO:0000313" key="3">
    <source>
        <dbReference type="Proteomes" id="UP000295719"/>
    </source>
</evidence>
<sequence length="255" mass="28167">MNSTSPERCTCEQTHVPGLAITMAFQPVYDLLSGEIYAQEALVRGADGSSAQSVLDQVNAEHYPAFDQQCRTQAIQDAARLQLKERLHINFMPGASYHPEHGLRSTLAAALACQFPPEQLTFEITGTEKVDTRHLSGIVSSYRDFGFQVALDDFGAGYAGLNLLAQMQPDIVKLDIGLIADIPFSRPRQRIIRAMLKLAEEMKIAVIAEGVETRDEAQWLLDAGINLHQGCYYAPPGFQMLPGIQVEDRVVSPRH</sequence>
<feature type="domain" description="EAL" evidence="1">
    <location>
        <begin position="1"/>
        <end position="250"/>
    </location>
</feature>
<dbReference type="CDD" id="cd01948">
    <property type="entry name" value="EAL"/>
    <property type="match status" value="1"/>
</dbReference>
<dbReference type="PANTHER" id="PTHR33121:SF15">
    <property type="entry name" value="BLUE LIGHT- AND TEMPERATURE-REGULATED ANTIREPRESSOR BLUF"/>
    <property type="match status" value="1"/>
</dbReference>
<dbReference type="AlphaFoldDB" id="A0A4R3YLF7"/>
<dbReference type="Pfam" id="PF00563">
    <property type="entry name" value="EAL"/>
    <property type="match status" value="1"/>
</dbReference>
<name>A0A4R3YLF7_9GAMM</name>
<dbReference type="Proteomes" id="UP000295719">
    <property type="component" value="Unassembled WGS sequence"/>
</dbReference>
<dbReference type="PANTHER" id="PTHR33121">
    <property type="entry name" value="CYCLIC DI-GMP PHOSPHODIESTERASE PDEF"/>
    <property type="match status" value="1"/>
</dbReference>
<dbReference type="PROSITE" id="PS50883">
    <property type="entry name" value="EAL"/>
    <property type="match status" value="1"/>
</dbReference>
<dbReference type="Gene3D" id="3.20.20.450">
    <property type="entry name" value="EAL domain"/>
    <property type="match status" value="1"/>
</dbReference>
<dbReference type="SMART" id="SM00052">
    <property type="entry name" value="EAL"/>
    <property type="match status" value="1"/>
</dbReference>
<evidence type="ECO:0000259" key="1">
    <source>
        <dbReference type="PROSITE" id="PS50883"/>
    </source>
</evidence>
<protein>
    <submittedName>
        <fullName evidence="2">EAL domain-containing protein (Putative c-di-GMP-specific phosphodiesterase class I)</fullName>
    </submittedName>
</protein>
<proteinExistence type="predicted"/>